<reference evidence="2" key="1">
    <citation type="submission" date="2022-07" db="EMBL/GenBank/DDBJ databases">
        <authorList>
            <person name="Trinca V."/>
            <person name="Uliana J.V.C."/>
            <person name="Torres T.T."/>
            <person name="Ward R.J."/>
            <person name="Monesi N."/>
        </authorList>
    </citation>
    <scope>NUCLEOTIDE SEQUENCE</scope>
    <source>
        <strain evidence="2">HSMRA1968</strain>
        <tissue evidence="2">Whole embryos</tissue>
    </source>
</reference>
<name>A0A9Q0MVV0_9DIPT</name>
<feature type="compositionally biased region" description="Basic residues" evidence="1">
    <location>
        <begin position="199"/>
        <end position="208"/>
    </location>
</feature>
<dbReference type="Proteomes" id="UP001151699">
    <property type="component" value="Chromosome X"/>
</dbReference>
<feature type="region of interest" description="Disordered" evidence="1">
    <location>
        <begin position="962"/>
        <end position="988"/>
    </location>
</feature>
<feature type="region of interest" description="Disordered" evidence="1">
    <location>
        <begin position="181"/>
        <end position="223"/>
    </location>
</feature>
<dbReference type="AlphaFoldDB" id="A0A9Q0MVV0"/>
<feature type="compositionally biased region" description="Basic and acidic residues" evidence="1">
    <location>
        <begin position="970"/>
        <end position="984"/>
    </location>
</feature>
<gene>
    <name evidence="2" type="ORF">Bhyg_11598</name>
</gene>
<feature type="compositionally biased region" description="Polar residues" evidence="1">
    <location>
        <begin position="209"/>
        <end position="220"/>
    </location>
</feature>
<keyword evidence="3" id="KW-1185">Reference proteome</keyword>
<dbReference type="EMBL" id="WJQU01000003">
    <property type="protein sequence ID" value="KAJ6638860.1"/>
    <property type="molecule type" value="Genomic_DNA"/>
</dbReference>
<proteinExistence type="predicted"/>
<organism evidence="2 3">
    <name type="scientific">Pseudolycoriella hygida</name>
    <dbReference type="NCBI Taxonomy" id="35572"/>
    <lineage>
        <taxon>Eukaryota</taxon>
        <taxon>Metazoa</taxon>
        <taxon>Ecdysozoa</taxon>
        <taxon>Arthropoda</taxon>
        <taxon>Hexapoda</taxon>
        <taxon>Insecta</taxon>
        <taxon>Pterygota</taxon>
        <taxon>Neoptera</taxon>
        <taxon>Endopterygota</taxon>
        <taxon>Diptera</taxon>
        <taxon>Nematocera</taxon>
        <taxon>Sciaroidea</taxon>
        <taxon>Sciaridae</taxon>
        <taxon>Pseudolycoriella</taxon>
    </lineage>
</organism>
<protein>
    <submittedName>
        <fullName evidence="2">Uncharacterized protein</fullName>
    </submittedName>
</protein>
<dbReference type="OrthoDB" id="3247158at2759"/>
<sequence>MKYPQLVSARAVNAISDWLVTRLEQLGIDAPLVYSRLLLSLLHTPLQINALDLAEISDNNIGIIGRKNNRRFSSSDVEAIKRIAAIESLIEVVATDQKVSNVEKLVDDLCEKLREIEGQQNCMDESQYIDSTAIETAKKPSSPEDPAKRYYRAFPALSKDFSSDKAVPIAPQPLTWPLNGGNSVKSGNYSIGSSSTAGVKRKPKRRRNQAMSRGKTTSNREYSDCSWDTDFEGSWEMGRDLIREFVMTQNNRNRSISESDANTCGEVKDMKKNVGAGASNMTPFDENLMHNDEDICIDYTIMSADHDAFGRIINVPETKISQENITCPSLSEIEGSLSAPPRRLYERNVSNEWLNKSIQDANTLASFEAKFTGIEAIWNDCDAYRFRKSANSPRTFWSNYQRHCYNNDNQHENQSLLSHASEEADHVQHIDEFEEKMERWKYMLDQRFAGVSIAINSDQPAMKPDSIWSNQAGSEDDGSFYANAMWNSAVATENLLQSSQANNVEGQSNDFCSSSCFRHYDMSTASKWSDCSTLETPFVPPPSSTSSTRNLSTYHDMLANTEDKIRNNLLENSYYYYDYQSEASEDSMNFNRYRPQTNTHFYHSHFQMDEATDVAYPHNDMATQMNRSMTTVTLPNHSENSRFAPVKPSNGRNRVNYLDQMKPRDGRIMYPQQVATPKVEEENLLTSERTHFRPIMSYQDGFSFDIPDTLDDVKFSRSESGAMHLNDDKYMEYNPRGSDDDEDFKVKFCVRQNDKSCQTDDISLDRFSFHDRCGYVCDEPSSLPELIELDDFNSSFGLCEEIDSYSKTNVNLDMENWTMGGSGRQCGHGLPHSLWQHCSGCSCDIASKPANQMMKDELCADGEEIMSDLRSMYIGSDLNGDDVEEEEINDNEVDGNSDAYKEELDDGGVATVTVEPNNLLSNVSKLISDLLMPETARSLVDVINSNFIEEMSARPPFTRRLVYTDESEKENEAKSFKSEKRENDECNNNSSKKFLGGLFGDSATSTVWRGDSKRSTEKYITVVREIDDWEHNNVERIWATDEEDSSPQTIAIYNIPDDANENFSPRTIAIYKKPRNVPIANDFILDCGLALNNLTNEFNKRFIGFKPILQLYNGNDNGNDDGLMILNRSDRKRRHSVSQSVSEAVVTMMDEEARRKLASMFNDEFDVTTIITCNYWTTDNSSYIGEI</sequence>
<accession>A0A9Q0MVV0</accession>
<comment type="caution">
    <text evidence="2">The sequence shown here is derived from an EMBL/GenBank/DDBJ whole genome shotgun (WGS) entry which is preliminary data.</text>
</comment>
<evidence type="ECO:0000256" key="1">
    <source>
        <dbReference type="SAM" id="MobiDB-lite"/>
    </source>
</evidence>
<evidence type="ECO:0000313" key="2">
    <source>
        <dbReference type="EMBL" id="KAJ6638860.1"/>
    </source>
</evidence>
<evidence type="ECO:0000313" key="3">
    <source>
        <dbReference type="Proteomes" id="UP001151699"/>
    </source>
</evidence>
<feature type="compositionally biased region" description="Polar residues" evidence="1">
    <location>
        <begin position="181"/>
        <end position="197"/>
    </location>
</feature>